<dbReference type="InterPro" id="IPR025836">
    <property type="entry name" value="Zn_knuckle_CX2CX4HX4C"/>
</dbReference>
<keyword evidence="2" id="KW-0812">Transmembrane</keyword>
<dbReference type="PANTHER" id="PTHR31286:SF167">
    <property type="entry name" value="OS09G0268800 PROTEIN"/>
    <property type="match status" value="1"/>
</dbReference>
<feature type="domain" description="DUF4283" evidence="3">
    <location>
        <begin position="82"/>
        <end position="161"/>
    </location>
</feature>
<feature type="compositionally biased region" description="Gly residues" evidence="1">
    <location>
        <begin position="377"/>
        <end position="388"/>
    </location>
</feature>
<dbReference type="Pfam" id="PF14392">
    <property type="entry name" value="zf-CCHC_4"/>
    <property type="match status" value="1"/>
</dbReference>
<dbReference type="InterPro" id="IPR040256">
    <property type="entry name" value="At4g02000-like"/>
</dbReference>
<proteinExistence type="predicted"/>
<keyword evidence="2" id="KW-0472">Membrane</keyword>
<name>A0A7J6H307_CANSA</name>
<accession>A0A7J6H307</accession>
<protein>
    <recommendedName>
        <fullName evidence="7">DUF4283 domain-containing protein</fullName>
    </recommendedName>
</protein>
<dbReference type="Proteomes" id="UP000525078">
    <property type="component" value="Unassembled WGS sequence"/>
</dbReference>
<dbReference type="InterPro" id="IPR025558">
    <property type="entry name" value="DUF4283"/>
</dbReference>
<dbReference type="EMBL" id="JAATIP010000031">
    <property type="protein sequence ID" value="KAF4389646.1"/>
    <property type="molecule type" value="Genomic_DNA"/>
</dbReference>
<feature type="transmembrane region" description="Helical" evidence="2">
    <location>
        <begin position="30"/>
        <end position="50"/>
    </location>
</feature>
<dbReference type="AlphaFoldDB" id="A0A7J6H307"/>
<comment type="caution">
    <text evidence="5">The sequence shown here is derived from an EMBL/GenBank/DDBJ whole genome shotgun (WGS) entry which is preliminary data.</text>
</comment>
<reference evidence="5 6" key="1">
    <citation type="journal article" date="2020" name="bioRxiv">
        <title>Sequence and annotation of 42 cannabis genomes reveals extensive copy number variation in cannabinoid synthesis and pathogen resistance genes.</title>
        <authorList>
            <person name="Mckernan K.J."/>
            <person name="Helbert Y."/>
            <person name="Kane L.T."/>
            <person name="Ebling H."/>
            <person name="Zhang L."/>
            <person name="Liu B."/>
            <person name="Eaton Z."/>
            <person name="Mclaughlin S."/>
            <person name="Kingan S."/>
            <person name="Baybayan P."/>
            <person name="Concepcion G."/>
            <person name="Jordan M."/>
            <person name="Riva A."/>
            <person name="Barbazuk W."/>
            <person name="Harkins T."/>
        </authorList>
    </citation>
    <scope>NUCLEOTIDE SEQUENCE [LARGE SCALE GENOMIC DNA]</scope>
    <source>
        <strain evidence="6">cv. Jamaican Lion 4</strain>
        <tissue evidence="5">Leaf</tissue>
    </source>
</reference>
<evidence type="ECO:0000313" key="6">
    <source>
        <dbReference type="Proteomes" id="UP000525078"/>
    </source>
</evidence>
<evidence type="ECO:0008006" key="7">
    <source>
        <dbReference type="Google" id="ProtNLM"/>
    </source>
</evidence>
<sequence>MDEKIYNCNNNLSYTIVIFRAKYVMSEFRFLFVVFCSEVSVGLVMEVVIANKHSAKGKSLSCSEATVTLNPSASSLKVLTTFCLFGKVVAPMSVEVTTVQEFVDKTWHIPVSIVAIPGEAFNSNYFELGFNDEEVRTWALEKGPWCVRGYTLVLQAWSPREGGKLQFTHLKLCIQIHNLPHEYFSVDNGKFLGSLAGEVLQVDLDEDKPASWSNFLKVWVVIDIAEPLFSGCFFDLASGVKIWLQFKFERIGIFCYNYGCLGHQRRGCSLSSPVTVEKGNGIPFPLFGPWLSISSSYLDVFSGANTFVPSRGFSSTFPQHRLPGLASSASKGGNRVISRRIAPTVGGFSRMSKRVTRRSPASMGFPKSAAWVPRSKQGGGTAKISGNGNGVLGEQIENGKASENFPDISLRKTLHCFSNSVRNSNPPNVSEAVKETHHVMHVQKEVGSVLRGPFEDQQMGNGPFNYGLQVTINKSHGEGCSHRFIGPVGSGLQDTNNDIPTSVGPTIPINVLKRSVILKDGPENPNRGLIQMKGNINKLSGGSYLSNVGHDSLEALGPDGLSKESIEGQDVDSGLDEKKALASFFQAQETLLHELKHFGNLDLYEIKQLGGDIGVKPTSETNERVTPFKKRKFFESSASLCSRPHKIIRRHPGVIRDFPWDSEKIETADKNDVEDPSEDTSCSLSCPEGVLKNPLVGSFLIGDADSSESISSIELTPSLKFLIQSSTESSVASGGVEIPSAGSTTLCRFLDTGSSSQSMGRSAGFLWQLAMASTFLSSQPLKWHSEYLTTLRVLVRSLGKISSNPLPILLGQHLQRFYFPHRPSFHWSLTEPGVVDNRKLTDELELSTNLQNNPCQGHEVEACQTEHPKSFLPAPTVQGQIKEKEGMGETHNTSIVASSALVKLQANNFFQVRMGK</sequence>
<evidence type="ECO:0000256" key="1">
    <source>
        <dbReference type="SAM" id="MobiDB-lite"/>
    </source>
</evidence>
<feature type="domain" description="Zinc knuckle CX2CX4HX4C" evidence="4">
    <location>
        <begin position="222"/>
        <end position="269"/>
    </location>
</feature>
<evidence type="ECO:0000313" key="5">
    <source>
        <dbReference type="EMBL" id="KAF4389646.1"/>
    </source>
</evidence>
<evidence type="ECO:0000259" key="3">
    <source>
        <dbReference type="Pfam" id="PF14111"/>
    </source>
</evidence>
<evidence type="ECO:0000256" key="2">
    <source>
        <dbReference type="SAM" id="Phobius"/>
    </source>
</evidence>
<keyword evidence="2" id="KW-1133">Transmembrane helix</keyword>
<dbReference type="Pfam" id="PF14111">
    <property type="entry name" value="DUF4283"/>
    <property type="match status" value="1"/>
</dbReference>
<feature type="region of interest" description="Disordered" evidence="1">
    <location>
        <begin position="350"/>
        <end position="388"/>
    </location>
</feature>
<gene>
    <name evidence="5" type="ORF">F8388_009779</name>
</gene>
<organism evidence="5 6">
    <name type="scientific">Cannabis sativa</name>
    <name type="common">Hemp</name>
    <name type="synonym">Marijuana</name>
    <dbReference type="NCBI Taxonomy" id="3483"/>
    <lineage>
        <taxon>Eukaryota</taxon>
        <taxon>Viridiplantae</taxon>
        <taxon>Streptophyta</taxon>
        <taxon>Embryophyta</taxon>
        <taxon>Tracheophyta</taxon>
        <taxon>Spermatophyta</taxon>
        <taxon>Magnoliopsida</taxon>
        <taxon>eudicotyledons</taxon>
        <taxon>Gunneridae</taxon>
        <taxon>Pentapetalae</taxon>
        <taxon>rosids</taxon>
        <taxon>fabids</taxon>
        <taxon>Rosales</taxon>
        <taxon>Cannabaceae</taxon>
        <taxon>Cannabis</taxon>
    </lineage>
</organism>
<evidence type="ECO:0000259" key="4">
    <source>
        <dbReference type="Pfam" id="PF14392"/>
    </source>
</evidence>
<dbReference type="PANTHER" id="PTHR31286">
    <property type="entry name" value="GLYCINE-RICH CELL WALL STRUCTURAL PROTEIN 1.8-LIKE"/>
    <property type="match status" value="1"/>
</dbReference>